<dbReference type="GO" id="GO:0005783">
    <property type="term" value="C:endoplasmic reticulum"/>
    <property type="evidence" value="ECO:0007669"/>
    <property type="project" value="TreeGrafter"/>
</dbReference>
<keyword evidence="3" id="KW-1133">Transmembrane helix</keyword>
<feature type="compositionally biased region" description="Acidic residues" evidence="2">
    <location>
        <begin position="101"/>
        <end position="110"/>
    </location>
</feature>
<dbReference type="EMBL" id="OU895880">
    <property type="protein sequence ID" value="CAG9812245.1"/>
    <property type="molecule type" value="Genomic_DNA"/>
</dbReference>
<evidence type="ECO:0000313" key="4">
    <source>
        <dbReference type="EMBL" id="CAG9812245.1"/>
    </source>
</evidence>
<evidence type="ECO:0000256" key="2">
    <source>
        <dbReference type="SAM" id="MobiDB-lite"/>
    </source>
</evidence>
<dbReference type="PANTHER" id="PTHR31019">
    <property type="entry name" value="SMALL INTEGRAL MEMBRANE PROTEIN 14"/>
    <property type="match status" value="1"/>
</dbReference>
<dbReference type="OrthoDB" id="10054061at2759"/>
<protein>
    <recommendedName>
        <fullName evidence="1">Small integral membrane protein 14</fullName>
    </recommendedName>
</protein>
<keyword evidence="5" id="KW-1185">Reference proteome</keyword>
<keyword evidence="3" id="KW-0812">Transmembrane</keyword>
<feature type="region of interest" description="Disordered" evidence="2">
    <location>
        <begin position="84"/>
        <end position="110"/>
    </location>
</feature>
<dbReference type="Proteomes" id="UP001153620">
    <property type="component" value="Chromosome 4"/>
</dbReference>
<proteinExistence type="predicted"/>
<sequence length="110" mass="12417">MDDDQDFDQSLCECIFSHEFAMRRLLNLLRNGQSACTDNECTDLVRHQSGSSSATDDGVNNFTFLIFMLIAAVILYLIRPNSLRQRSTGDTNTKHSRDNGPNDENDPMVN</sequence>
<feature type="transmembrane region" description="Helical" evidence="3">
    <location>
        <begin position="59"/>
        <end position="78"/>
    </location>
</feature>
<keyword evidence="3" id="KW-0472">Membrane</keyword>
<evidence type="ECO:0000313" key="5">
    <source>
        <dbReference type="Proteomes" id="UP001153620"/>
    </source>
</evidence>
<reference evidence="4" key="1">
    <citation type="submission" date="2022-01" db="EMBL/GenBank/DDBJ databases">
        <authorList>
            <person name="King R."/>
        </authorList>
    </citation>
    <scope>NUCLEOTIDE SEQUENCE</scope>
</reference>
<name>A0A9N9S7R2_9DIPT</name>
<accession>A0A9N9S7R2</accession>
<organism evidence="4 5">
    <name type="scientific">Chironomus riparius</name>
    <dbReference type="NCBI Taxonomy" id="315576"/>
    <lineage>
        <taxon>Eukaryota</taxon>
        <taxon>Metazoa</taxon>
        <taxon>Ecdysozoa</taxon>
        <taxon>Arthropoda</taxon>
        <taxon>Hexapoda</taxon>
        <taxon>Insecta</taxon>
        <taxon>Pterygota</taxon>
        <taxon>Neoptera</taxon>
        <taxon>Endopterygota</taxon>
        <taxon>Diptera</taxon>
        <taxon>Nematocera</taxon>
        <taxon>Chironomoidea</taxon>
        <taxon>Chironomidae</taxon>
        <taxon>Chironominae</taxon>
        <taxon>Chironomus</taxon>
    </lineage>
</organism>
<dbReference type="AlphaFoldDB" id="A0A9N9S7R2"/>
<evidence type="ECO:0000256" key="1">
    <source>
        <dbReference type="ARBA" id="ARBA00017902"/>
    </source>
</evidence>
<dbReference type="InterPro" id="IPR020309">
    <property type="entry name" value="Smim-14"/>
</dbReference>
<dbReference type="Pfam" id="PF11027">
    <property type="entry name" value="DUF2615"/>
    <property type="match status" value="1"/>
</dbReference>
<reference evidence="4" key="2">
    <citation type="submission" date="2022-10" db="EMBL/GenBank/DDBJ databases">
        <authorList>
            <consortium name="ENA_rothamsted_submissions"/>
            <consortium name="culmorum"/>
            <person name="King R."/>
        </authorList>
    </citation>
    <scope>NUCLEOTIDE SEQUENCE</scope>
</reference>
<dbReference type="PANTHER" id="PTHR31019:SF1">
    <property type="entry name" value="SMALL INTEGRAL MEMBRANE PROTEIN 14"/>
    <property type="match status" value="1"/>
</dbReference>
<evidence type="ECO:0000256" key="3">
    <source>
        <dbReference type="SAM" id="Phobius"/>
    </source>
</evidence>
<gene>
    <name evidence="4" type="ORF">CHIRRI_LOCUS15050</name>
</gene>